<feature type="domain" description="Hydantoinase A/oxoprolinase" evidence="1">
    <location>
        <begin position="207"/>
        <end position="508"/>
    </location>
</feature>
<dbReference type="InterPro" id="IPR045079">
    <property type="entry name" value="Oxoprolinase-like"/>
</dbReference>
<dbReference type="Proteomes" id="UP000772181">
    <property type="component" value="Unassembled WGS sequence"/>
</dbReference>
<gene>
    <name evidence="4" type="ORF">HY730_07380</name>
</gene>
<evidence type="ECO:0000259" key="1">
    <source>
        <dbReference type="Pfam" id="PF01968"/>
    </source>
</evidence>
<dbReference type="InterPro" id="IPR008040">
    <property type="entry name" value="Hydant_A_N"/>
</dbReference>
<dbReference type="SUPFAM" id="SSF53067">
    <property type="entry name" value="Actin-like ATPase domain"/>
    <property type="match status" value="1"/>
</dbReference>
<evidence type="ECO:0000313" key="4">
    <source>
        <dbReference type="EMBL" id="MBI4596181.1"/>
    </source>
</evidence>
<dbReference type="InterPro" id="IPR049517">
    <property type="entry name" value="ACX-like_C"/>
</dbReference>
<dbReference type="GO" id="GO:0006749">
    <property type="term" value="P:glutathione metabolic process"/>
    <property type="evidence" value="ECO:0007669"/>
    <property type="project" value="TreeGrafter"/>
</dbReference>
<dbReference type="AlphaFoldDB" id="A0A933GLN8"/>
<sequence length="712" mass="77798">MKGRNISFGVGIDIGGTFTDIVLLNHEGTLVTRKVSSTPEDYSRGIITGLKEVFSKHGLSGENISVALHACTVATNAVLEHTGAVTGLITTRGFRDVLEIRRFRMPEMFNYHWEKPEPLVPRERRLEVEESIDLEGNILCPLNIEGTKDVIQRLAAKGVESIAISLLNSYANPLHEQKIGELVKKMYPDLLVNCSSELVPVIKEYERTSEVVVNAYVRPVVIKYMSKFARVLKDVGIKAPLLIMQSSGGMMRVEESMRTPFKIIECGPAAGVVGCHHLAEKLGLPNVLTLDMGGTTTKASIIENHEISRASAYEVGAGISMSSRLSAGGGYVIRVASIDIAEIGAGGGSKIWIDVGKALHIGPMSAGAVPGPVCYGLGGEDPTLTDANLVLGYINPEYLAGGTVRLYLARARKAIETRVAKPLNISSVEEVAYGSHMIATSNMVRAVRAVSTVRGRDPRDFILVAYGGAGPIHAALLARELGIKRIIVPPSPGVFSSLGLLFANMEHRVTRPFYHLLNETGLADTANKTWQSLESEVMTEVEEAEYKDVEVDLERFVEARYHGQSSELTIPLPWYPVKTEHIPLLDKSFTDEHLKTYAHKREGEPIELVNIGLAAKIRSRLSPAVETIKPAVSIQEMAMPRGSRKAYFGKYYGWLDTPILNLESLTHDPRKGPAVIELYDATVVVPPFCTFSAGEWGTISIELEKEINHGRS</sequence>
<dbReference type="Gene3D" id="3.30.420.40">
    <property type="match status" value="1"/>
</dbReference>
<dbReference type="InterPro" id="IPR002821">
    <property type="entry name" value="Hydantoinase_A"/>
</dbReference>
<dbReference type="Pfam" id="PF19278">
    <property type="entry name" value="Hydant_A_C"/>
    <property type="match status" value="1"/>
</dbReference>
<proteinExistence type="predicted"/>
<evidence type="ECO:0000259" key="2">
    <source>
        <dbReference type="Pfam" id="PF05378"/>
    </source>
</evidence>
<dbReference type="InterPro" id="IPR043129">
    <property type="entry name" value="ATPase_NBD"/>
</dbReference>
<evidence type="ECO:0000259" key="3">
    <source>
        <dbReference type="Pfam" id="PF19278"/>
    </source>
</evidence>
<dbReference type="GO" id="GO:0017168">
    <property type="term" value="F:5-oxoprolinase (ATP-hydrolyzing) activity"/>
    <property type="evidence" value="ECO:0007669"/>
    <property type="project" value="TreeGrafter"/>
</dbReference>
<dbReference type="PANTHER" id="PTHR11365:SF23">
    <property type="entry name" value="HYPOTHETICAL 5-OXOPROLINASE (EUROFUNG)-RELATED"/>
    <property type="match status" value="1"/>
</dbReference>
<dbReference type="Pfam" id="PF05378">
    <property type="entry name" value="Hydant_A_N"/>
    <property type="match status" value="1"/>
</dbReference>
<dbReference type="GO" id="GO:0005829">
    <property type="term" value="C:cytosol"/>
    <property type="evidence" value="ECO:0007669"/>
    <property type="project" value="TreeGrafter"/>
</dbReference>
<feature type="domain" description="Hydantoinase/oxoprolinase N-terminal" evidence="2">
    <location>
        <begin position="10"/>
        <end position="186"/>
    </location>
</feature>
<protein>
    <submittedName>
        <fullName evidence="4">Hydantoinase/oxoprolinase family protein</fullName>
    </submittedName>
</protein>
<name>A0A933GLN8_UNCTE</name>
<dbReference type="Pfam" id="PF01968">
    <property type="entry name" value="Hydantoinase_A"/>
    <property type="match status" value="1"/>
</dbReference>
<dbReference type="PANTHER" id="PTHR11365">
    <property type="entry name" value="5-OXOPROLINASE RELATED"/>
    <property type="match status" value="1"/>
</dbReference>
<dbReference type="EMBL" id="JACQWF010000328">
    <property type="protein sequence ID" value="MBI4596181.1"/>
    <property type="molecule type" value="Genomic_DNA"/>
</dbReference>
<reference evidence="4" key="1">
    <citation type="submission" date="2020-07" db="EMBL/GenBank/DDBJ databases">
        <title>Huge and variable diversity of episymbiotic CPR bacteria and DPANN archaea in groundwater ecosystems.</title>
        <authorList>
            <person name="He C.Y."/>
            <person name="Keren R."/>
            <person name="Whittaker M."/>
            <person name="Farag I.F."/>
            <person name="Doudna J."/>
            <person name="Cate J.H.D."/>
            <person name="Banfield J.F."/>
        </authorList>
    </citation>
    <scope>NUCLEOTIDE SEQUENCE</scope>
    <source>
        <strain evidence="4">NC_groundwater_1482_Ag_S-0.65um_47_24</strain>
    </source>
</reference>
<organism evidence="4 5">
    <name type="scientific">Tectimicrobiota bacterium</name>
    <dbReference type="NCBI Taxonomy" id="2528274"/>
    <lineage>
        <taxon>Bacteria</taxon>
        <taxon>Pseudomonadati</taxon>
        <taxon>Nitrospinota/Tectimicrobiota group</taxon>
        <taxon>Candidatus Tectimicrobiota</taxon>
    </lineage>
</organism>
<accession>A0A933GLN8</accession>
<evidence type="ECO:0000313" key="5">
    <source>
        <dbReference type="Proteomes" id="UP000772181"/>
    </source>
</evidence>
<feature type="domain" description="Acetophenone carboxylase-like C-terminal" evidence="3">
    <location>
        <begin position="523"/>
        <end position="687"/>
    </location>
</feature>
<comment type="caution">
    <text evidence="4">The sequence shown here is derived from an EMBL/GenBank/DDBJ whole genome shotgun (WGS) entry which is preliminary data.</text>
</comment>